<dbReference type="AlphaFoldDB" id="A0A6A4NIQ3"/>
<dbReference type="PANTHER" id="PTHR35995:SF1">
    <property type="entry name" value="OS04G0690500 PROTEIN"/>
    <property type="match status" value="1"/>
</dbReference>
<protein>
    <submittedName>
        <fullName evidence="1">Uncharacterized protein</fullName>
    </submittedName>
</protein>
<organism evidence="1 2">
    <name type="scientific">Lupinus albus</name>
    <name type="common">White lupine</name>
    <name type="synonym">Lupinus termis</name>
    <dbReference type="NCBI Taxonomy" id="3870"/>
    <lineage>
        <taxon>Eukaryota</taxon>
        <taxon>Viridiplantae</taxon>
        <taxon>Streptophyta</taxon>
        <taxon>Embryophyta</taxon>
        <taxon>Tracheophyta</taxon>
        <taxon>Spermatophyta</taxon>
        <taxon>Magnoliopsida</taxon>
        <taxon>eudicotyledons</taxon>
        <taxon>Gunneridae</taxon>
        <taxon>Pentapetalae</taxon>
        <taxon>rosids</taxon>
        <taxon>fabids</taxon>
        <taxon>Fabales</taxon>
        <taxon>Fabaceae</taxon>
        <taxon>Papilionoideae</taxon>
        <taxon>50 kb inversion clade</taxon>
        <taxon>genistoids sensu lato</taxon>
        <taxon>core genistoids</taxon>
        <taxon>Genisteae</taxon>
        <taxon>Lupinus</taxon>
    </lineage>
</organism>
<sequence>MNRKAFKEEKPWCYFHPKQVVIGVCPLCLNERLIIVAAKQGNYHNSVSKASLRFQSSLNTKQPSTSSIHNIFAFGSLFTSKQCKSDENLDYDVSPTPEESFISIKFEENGVASWEKSTISNKVSIENCKWNNDQSKKNKSVIEHGKSRDIYRWRKRIGHMFHLIRWNNTSGLCHVTNKAEGVKGRKSNLMRTITKKKTM</sequence>
<dbReference type="EMBL" id="WOCE01000023">
    <property type="protein sequence ID" value="KAE9587189.1"/>
    <property type="molecule type" value="Genomic_DNA"/>
</dbReference>
<dbReference type="PANTHER" id="PTHR35995">
    <property type="entry name" value="OS04G0690500 PROTEIN"/>
    <property type="match status" value="1"/>
</dbReference>
<keyword evidence="2" id="KW-1185">Reference proteome</keyword>
<reference evidence="2" key="1">
    <citation type="journal article" date="2020" name="Nat. Commun.">
        <title>Genome sequence of the cluster root forming white lupin.</title>
        <authorList>
            <person name="Hufnagel B."/>
            <person name="Marques A."/>
            <person name="Soriano A."/>
            <person name="Marques L."/>
            <person name="Divol F."/>
            <person name="Doumas P."/>
            <person name="Sallet E."/>
            <person name="Mancinotti D."/>
            <person name="Carrere S."/>
            <person name="Marande W."/>
            <person name="Arribat S."/>
            <person name="Keller J."/>
            <person name="Huneau C."/>
            <person name="Blein T."/>
            <person name="Aime D."/>
            <person name="Laguerre M."/>
            <person name="Taylor J."/>
            <person name="Schubert V."/>
            <person name="Nelson M."/>
            <person name="Geu-Flores F."/>
            <person name="Crespi M."/>
            <person name="Gallardo-Guerrero K."/>
            <person name="Delaux P.-M."/>
            <person name="Salse J."/>
            <person name="Berges H."/>
            <person name="Guyot R."/>
            <person name="Gouzy J."/>
            <person name="Peret B."/>
        </authorList>
    </citation>
    <scope>NUCLEOTIDE SEQUENCE [LARGE SCALE GENOMIC DNA]</scope>
    <source>
        <strain evidence="2">cv. Amiga</strain>
    </source>
</reference>
<dbReference type="Proteomes" id="UP000447434">
    <property type="component" value="Chromosome 23"/>
</dbReference>
<dbReference type="Pfam" id="PF05340">
    <property type="entry name" value="DUF740"/>
    <property type="match status" value="1"/>
</dbReference>
<proteinExistence type="predicted"/>
<name>A0A6A4NIQ3_LUPAL</name>
<evidence type="ECO:0000313" key="1">
    <source>
        <dbReference type="EMBL" id="KAE9587189.1"/>
    </source>
</evidence>
<dbReference type="InterPro" id="IPR008004">
    <property type="entry name" value="OCTOPUS-like"/>
</dbReference>
<dbReference type="OrthoDB" id="1924480at2759"/>
<accession>A0A6A4NIQ3</accession>
<comment type="caution">
    <text evidence="1">The sequence shown here is derived from an EMBL/GenBank/DDBJ whole genome shotgun (WGS) entry which is preliminary data.</text>
</comment>
<evidence type="ECO:0000313" key="2">
    <source>
        <dbReference type="Proteomes" id="UP000447434"/>
    </source>
</evidence>
<gene>
    <name evidence="1" type="ORF">Lalb_Chr23g0271011</name>
</gene>